<evidence type="ECO:0000313" key="2">
    <source>
        <dbReference type="Proteomes" id="UP001638806"/>
    </source>
</evidence>
<evidence type="ECO:0000313" key="1">
    <source>
        <dbReference type="EMBL" id="KAL3961672.1"/>
    </source>
</evidence>
<gene>
    <name evidence="1" type="ORF">ACCO45_003195</name>
</gene>
<protein>
    <submittedName>
        <fullName evidence="1">Uncharacterized protein</fullName>
    </submittedName>
</protein>
<comment type="caution">
    <text evidence="1">The sequence shown here is derived from an EMBL/GenBank/DDBJ whole genome shotgun (WGS) entry which is preliminary data.</text>
</comment>
<proteinExistence type="predicted"/>
<organism evidence="1 2">
    <name type="scientific">Purpureocillium lilacinum</name>
    <name type="common">Paecilomyces lilacinus</name>
    <dbReference type="NCBI Taxonomy" id="33203"/>
    <lineage>
        <taxon>Eukaryota</taxon>
        <taxon>Fungi</taxon>
        <taxon>Dikarya</taxon>
        <taxon>Ascomycota</taxon>
        <taxon>Pezizomycotina</taxon>
        <taxon>Sordariomycetes</taxon>
        <taxon>Hypocreomycetidae</taxon>
        <taxon>Hypocreales</taxon>
        <taxon>Ophiocordycipitaceae</taxon>
        <taxon>Purpureocillium</taxon>
    </lineage>
</organism>
<keyword evidence="2" id="KW-1185">Reference proteome</keyword>
<dbReference type="EMBL" id="JBGNUJ010000003">
    <property type="protein sequence ID" value="KAL3961672.1"/>
    <property type="molecule type" value="Genomic_DNA"/>
</dbReference>
<dbReference type="Proteomes" id="UP001638806">
    <property type="component" value="Unassembled WGS sequence"/>
</dbReference>
<name>A0ACC4DZB3_PURLI</name>
<reference evidence="1" key="1">
    <citation type="submission" date="2024-12" db="EMBL/GenBank/DDBJ databases">
        <title>Comparative genomics and development of molecular markers within Purpureocillium lilacinum and among Purpureocillium species.</title>
        <authorList>
            <person name="Yeh Z.-Y."/>
            <person name="Ni N.-T."/>
            <person name="Lo P.-H."/>
            <person name="Mushyakhwo K."/>
            <person name="Lin C.-F."/>
            <person name="Nai Y.-S."/>
        </authorList>
    </citation>
    <scope>NUCLEOTIDE SEQUENCE</scope>
    <source>
        <strain evidence="1">NCHU-NPUST-175</strain>
    </source>
</reference>
<sequence length="137" mass="14187">MDHIRRRTGAGAGTNRTRHAVHGTPNDSMPRLADCPGGPVQASGHCARAGPLSTDPMRSSSTGSSDTELKSVDLVPTTKCPNSNLCPSPPPAAPPRRHCQLDLGRFSAPSPFDTGPATGSGHASRSLAGRQCQALRV</sequence>
<accession>A0ACC4DZB3</accession>